<proteinExistence type="predicted"/>
<dbReference type="Proteomes" id="UP001432039">
    <property type="component" value="Chromosome"/>
</dbReference>
<feature type="domain" description="Peptidoglycan binding-like" evidence="3">
    <location>
        <begin position="152"/>
        <end position="210"/>
    </location>
</feature>
<keyword evidence="5" id="KW-1185">Reference proteome</keyword>
<accession>A0ABZ1TMT6</accession>
<evidence type="ECO:0000256" key="2">
    <source>
        <dbReference type="SAM" id="Phobius"/>
    </source>
</evidence>
<dbReference type="InterPro" id="IPR036366">
    <property type="entry name" value="PGBDSf"/>
</dbReference>
<evidence type="ECO:0000259" key="3">
    <source>
        <dbReference type="Pfam" id="PF01471"/>
    </source>
</evidence>
<evidence type="ECO:0000313" key="4">
    <source>
        <dbReference type="EMBL" id="WUQ16708.1"/>
    </source>
</evidence>
<dbReference type="Pfam" id="PF01471">
    <property type="entry name" value="PG_binding_1"/>
    <property type="match status" value="1"/>
</dbReference>
<evidence type="ECO:0000256" key="1">
    <source>
        <dbReference type="SAM" id="MobiDB-lite"/>
    </source>
</evidence>
<evidence type="ECO:0000313" key="5">
    <source>
        <dbReference type="Proteomes" id="UP001432039"/>
    </source>
</evidence>
<feature type="compositionally biased region" description="Low complexity" evidence="1">
    <location>
        <begin position="99"/>
        <end position="108"/>
    </location>
</feature>
<keyword evidence="2" id="KW-1133">Transmembrane helix</keyword>
<dbReference type="RefSeq" id="WP_328964967.1">
    <property type="nucleotide sequence ID" value="NZ_CP108090.1"/>
</dbReference>
<name>A0ABZ1TMT6_STRVG</name>
<dbReference type="InterPro" id="IPR002477">
    <property type="entry name" value="Peptidoglycan-bd-like"/>
</dbReference>
<reference evidence="4" key="1">
    <citation type="submission" date="2022-10" db="EMBL/GenBank/DDBJ databases">
        <title>The complete genomes of actinobacterial strains from the NBC collection.</title>
        <authorList>
            <person name="Joergensen T.S."/>
            <person name="Alvarez Arevalo M."/>
            <person name="Sterndorff E.B."/>
            <person name="Faurdal D."/>
            <person name="Vuksanovic O."/>
            <person name="Mourched A.-S."/>
            <person name="Charusanti P."/>
            <person name="Shaw S."/>
            <person name="Blin K."/>
            <person name="Weber T."/>
        </authorList>
    </citation>
    <scope>NUCLEOTIDE SEQUENCE</scope>
    <source>
        <strain evidence="4">NBC_00248</strain>
    </source>
</reference>
<feature type="region of interest" description="Disordered" evidence="1">
    <location>
        <begin position="193"/>
        <end position="215"/>
    </location>
</feature>
<keyword evidence="2" id="KW-0812">Transmembrane</keyword>
<feature type="region of interest" description="Disordered" evidence="1">
    <location>
        <begin position="44"/>
        <end position="157"/>
    </location>
</feature>
<feature type="compositionally biased region" description="Pro residues" evidence="1">
    <location>
        <begin position="77"/>
        <end position="87"/>
    </location>
</feature>
<dbReference type="EMBL" id="CP108090">
    <property type="protein sequence ID" value="WUQ16708.1"/>
    <property type="molecule type" value="Genomic_DNA"/>
</dbReference>
<dbReference type="SUPFAM" id="SSF47090">
    <property type="entry name" value="PGBD-like"/>
    <property type="match status" value="1"/>
</dbReference>
<organism evidence="4 5">
    <name type="scientific">Streptomyces virginiae</name>
    <name type="common">Streptomyces cinnamonensis</name>
    <dbReference type="NCBI Taxonomy" id="1961"/>
    <lineage>
        <taxon>Bacteria</taxon>
        <taxon>Bacillati</taxon>
        <taxon>Actinomycetota</taxon>
        <taxon>Actinomycetes</taxon>
        <taxon>Kitasatosporales</taxon>
        <taxon>Streptomycetaceae</taxon>
        <taxon>Streptomyces</taxon>
    </lineage>
</organism>
<protein>
    <submittedName>
        <fullName evidence="4">Peptidoglycan-binding protein</fullName>
    </submittedName>
</protein>
<feature type="transmembrane region" description="Helical" evidence="2">
    <location>
        <begin position="21"/>
        <end position="41"/>
    </location>
</feature>
<sequence length="215" mass="22409">MSRSAGHRAHRPTKRRRPLRVTAALATLIGSAAIAGTYAFARSQGTGDATAQAPASRLDVLDVEDEATTPPEASRSPGPPPSPPRRTPPTAGNSPVRTPSSAAPSAPAMDTSAGTNAAPAAGQRSGSPSTVPPSPASPTAPGEKPTLRRHDTGPQVADLQRRLAQLGLWSLPQRGRYDQHLDDAVQRFQAKYGVRDDPPGVCGPATRRRLESLTS</sequence>
<keyword evidence="2" id="KW-0472">Membrane</keyword>
<gene>
    <name evidence="4" type="ORF">OG517_37740</name>
</gene>
<dbReference type="InterPro" id="IPR036365">
    <property type="entry name" value="PGBD-like_sf"/>
</dbReference>
<dbReference type="Gene3D" id="1.10.101.10">
    <property type="entry name" value="PGBD-like superfamily/PGBD"/>
    <property type="match status" value="1"/>
</dbReference>